<comment type="caution">
    <text evidence="1">The sequence shown here is derived from an EMBL/GenBank/DDBJ whole genome shotgun (WGS) entry which is preliminary data.</text>
</comment>
<sequence length="124" mass="13844">MESLMHLPLHWWSFHLTSPSTSLPTRQSFQKQADCRALLCLIIVECMARVPARCLVTMSKIDVCVDSQLRLALDQACLAVGLSHGPRLLSHSSVDTPVQTLQFSDNTIPVIPNITLKSRVEHLQ</sequence>
<keyword evidence="2" id="KW-1185">Reference proteome</keyword>
<accession>A0A3S5FEK8</accession>
<reference evidence="1" key="1">
    <citation type="submission" date="2018-11" db="EMBL/GenBank/DDBJ databases">
        <authorList>
            <consortium name="Pathogen Informatics"/>
        </authorList>
    </citation>
    <scope>NUCLEOTIDE SEQUENCE</scope>
</reference>
<evidence type="ECO:0000313" key="1">
    <source>
        <dbReference type="EMBL" id="VEL26019.1"/>
    </source>
</evidence>
<name>A0A3S5FEK8_9PLAT</name>
<proteinExistence type="predicted"/>
<gene>
    <name evidence="1" type="ORF">PXEA_LOCUS19459</name>
</gene>
<protein>
    <submittedName>
        <fullName evidence="1">Uncharacterized protein</fullName>
    </submittedName>
</protein>
<organism evidence="1 2">
    <name type="scientific">Protopolystoma xenopodis</name>
    <dbReference type="NCBI Taxonomy" id="117903"/>
    <lineage>
        <taxon>Eukaryota</taxon>
        <taxon>Metazoa</taxon>
        <taxon>Spiralia</taxon>
        <taxon>Lophotrochozoa</taxon>
        <taxon>Platyhelminthes</taxon>
        <taxon>Monogenea</taxon>
        <taxon>Polyopisthocotylea</taxon>
        <taxon>Polystomatidea</taxon>
        <taxon>Polystomatidae</taxon>
        <taxon>Protopolystoma</taxon>
    </lineage>
</organism>
<feature type="non-terminal residue" evidence="1">
    <location>
        <position position="124"/>
    </location>
</feature>
<dbReference type="EMBL" id="CAAALY010077563">
    <property type="protein sequence ID" value="VEL26019.1"/>
    <property type="molecule type" value="Genomic_DNA"/>
</dbReference>
<dbReference type="Proteomes" id="UP000784294">
    <property type="component" value="Unassembled WGS sequence"/>
</dbReference>
<dbReference type="AlphaFoldDB" id="A0A3S5FEK8"/>
<evidence type="ECO:0000313" key="2">
    <source>
        <dbReference type="Proteomes" id="UP000784294"/>
    </source>
</evidence>